<name>A0A077M312_9MICO</name>
<dbReference type="InterPro" id="IPR010093">
    <property type="entry name" value="SinI_DNA-bd"/>
</dbReference>
<evidence type="ECO:0000313" key="3">
    <source>
        <dbReference type="Proteomes" id="UP000035720"/>
    </source>
</evidence>
<sequence>MPTALESQTYLPADSVDLDPIEALLADESSDAFALVGPGGRVPIPAEVHKLLLQVVQAMHSGHSITVSPQTQRLTTQQAAELLGISRPTLIKLIERGEIPCQRNSSRRTIQLKDVMDYRKQRRERQLAAIAATSVDLDDDDLDTIELRALMKEARRANALRRSAGS</sequence>
<dbReference type="AlphaFoldDB" id="A0A077M312"/>
<dbReference type="GO" id="GO:0003677">
    <property type="term" value="F:DNA binding"/>
    <property type="evidence" value="ECO:0007669"/>
    <property type="project" value="UniProtKB-KW"/>
</dbReference>
<dbReference type="STRING" id="1193518.BN13_1080019"/>
<evidence type="ECO:0000259" key="1">
    <source>
        <dbReference type="Pfam" id="PF12728"/>
    </source>
</evidence>
<accession>A0A077M312</accession>
<dbReference type="NCBIfam" id="TIGR01764">
    <property type="entry name" value="excise"/>
    <property type="match status" value="1"/>
</dbReference>
<proteinExistence type="predicted"/>
<organism evidence="2 3">
    <name type="scientific">Nostocoides jenkinsii Ben 74</name>
    <dbReference type="NCBI Taxonomy" id="1193518"/>
    <lineage>
        <taxon>Bacteria</taxon>
        <taxon>Bacillati</taxon>
        <taxon>Actinomycetota</taxon>
        <taxon>Actinomycetes</taxon>
        <taxon>Micrococcales</taxon>
        <taxon>Intrasporangiaceae</taxon>
        <taxon>Nostocoides</taxon>
    </lineage>
</organism>
<dbReference type="Pfam" id="PF12728">
    <property type="entry name" value="HTH_17"/>
    <property type="match status" value="1"/>
</dbReference>
<comment type="caution">
    <text evidence="2">The sequence shown here is derived from an EMBL/GenBank/DDBJ whole genome shotgun (WGS) entry which is preliminary data.</text>
</comment>
<dbReference type="EMBL" id="CAJC01000011">
    <property type="protein sequence ID" value="CCI51546.1"/>
    <property type="molecule type" value="Genomic_DNA"/>
</dbReference>
<keyword evidence="3" id="KW-1185">Reference proteome</keyword>
<protein>
    <submittedName>
        <fullName evidence="2">DNA-binding protein, excisionase family</fullName>
    </submittedName>
</protein>
<gene>
    <name evidence="2" type="ORF">BN13_1080019</name>
</gene>
<feature type="domain" description="Helix-turn-helix" evidence="1">
    <location>
        <begin position="74"/>
        <end position="123"/>
    </location>
</feature>
<dbReference type="InterPro" id="IPR041657">
    <property type="entry name" value="HTH_17"/>
</dbReference>
<dbReference type="RefSeq" id="WP_084733792.1">
    <property type="nucleotide sequence ID" value="NZ_HF571038.1"/>
</dbReference>
<dbReference type="Proteomes" id="UP000035720">
    <property type="component" value="Unassembled WGS sequence"/>
</dbReference>
<dbReference type="SUPFAM" id="SSF46955">
    <property type="entry name" value="Putative DNA-binding domain"/>
    <property type="match status" value="1"/>
</dbReference>
<evidence type="ECO:0000313" key="2">
    <source>
        <dbReference type="EMBL" id="CCI51546.1"/>
    </source>
</evidence>
<reference evidence="2 3" key="1">
    <citation type="journal article" date="2013" name="ISME J.">
        <title>A metabolic model for members of the genus Tetrasphaera involved in enhanced biological phosphorus removal.</title>
        <authorList>
            <person name="Kristiansen R."/>
            <person name="Nguyen H.T.T."/>
            <person name="Saunders A.M."/>
            <person name="Nielsen J.L."/>
            <person name="Wimmer R."/>
            <person name="Le V.Q."/>
            <person name="McIlroy S.J."/>
            <person name="Petrovski S."/>
            <person name="Seviour R.J."/>
            <person name="Calteau A."/>
            <person name="Nielsen K.L."/>
            <person name="Nielsen P.H."/>
        </authorList>
    </citation>
    <scope>NUCLEOTIDE SEQUENCE [LARGE SCALE GENOMIC DNA]</scope>
    <source>
        <strain evidence="2 3">Ben 74</strain>
    </source>
</reference>
<dbReference type="OrthoDB" id="26212at2"/>
<dbReference type="InterPro" id="IPR009061">
    <property type="entry name" value="DNA-bd_dom_put_sf"/>
</dbReference>
<keyword evidence="2" id="KW-0238">DNA-binding</keyword>
<dbReference type="Gene3D" id="1.10.1660.10">
    <property type="match status" value="1"/>
</dbReference>